<sequence>MDRILLEIGFSCLVAVLIIDKIVQWLRPSPVNLHVVYSVGTQTEAERKVPQPMVAPPPSEHPPSYEDLHRVRRSPVRARRNEPRTDERGRQTPLNHRACLFCRMQSHGPLECPTYPTAEQRANILRSRGACTQCCLVHPHNIPGRGCPETRRMCGTCRPPHIDWLCPNRRKPSGVYALANVALLVAGAIIGVARVAWRFLRACAQSDRNNSNNEVAAAGVAPEEPPEIQHEETLRNNEE</sequence>
<organism evidence="3 4">
    <name type="scientific">Caenorhabditis angaria</name>
    <dbReference type="NCBI Taxonomy" id="860376"/>
    <lineage>
        <taxon>Eukaryota</taxon>
        <taxon>Metazoa</taxon>
        <taxon>Ecdysozoa</taxon>
        <taxon>Nematoda</taxon>
        <taxon>Chromadorea</taxon>
        <taxon>Rhabditida</taxon>
        <taxon>Rhabditina</taxon>
        <taxon>Rhabditomorpha</taxon>
        <taxon>Rhabditoidea</taxon>
        <taxon>Rhabditidae</taxon>
        <taxon>Peloderinae</taxon>
        <taxon>Caenorhabditis</taxon>
    </lineage>
</organism>
<feature type="transmembrane region" description="Helical" evidence="2">
    <location>
        <begin position="175"/>
        <end position="197"/>
    </location>
</feature>
<keyword evidence="2" id="KW-1133">Transmembrane helix</keyword>
<evidence type="ECO:0000313" key="3">
    <source>
        <dbReference type="EMBL" id="CAI5440505.1"/>
    </source>
</evidence>
<accession>A0A9P1I977</accession>
<keyword evidence="2" id="KW-0472">Membrane</keyword>
<dbReference type="AlphaFoldDB" id="A0A9P1I977"/>
<keyword evidence="2" id="KW-0812">Transmembrane</keyword>
<comment type="caution">
    <text evidence="3">The sequence shown here is derived from an EMBL/GenBank/DDBJ whole genome shotgun (WGS) entry which is preliminary data.</text>
</comment>
<evidence type="ECO:0000256" key="1">
    <source>
        <dbReference type="SAM" id="MobiDB-lite"/>
    </source>
</evidence>
<proteinExistence type="predicted"/>
<name>A0A9P1I977_9PELO</name>
<dbReference type="Proteomes" id="UP001152747">
    <property type="component" value="Unassembled WGS sequence"/>
</dbReference>
<reference evidence="3" key="1">
    <citation type="submission" date="2022-11" db="EMBL/GenBank/DDBJ databases">
        <authorList>
            <person name="Kikuchi T."/>
        </authorList>
    </citation>
    <scope>NUCLEOTIDE SEQUENCE</scope>
    <source>
        <strain evidence="3">PS1010</strain>
    </source>
</reference>
<feature type="region of interest" description="Disordered" evidence="1">
    <location>
        <begin position="45"/>
        <end position="90"/>
    </location>
</feature>
<gene>
    <name evidence="3" type="ORF">CAMP_LOCUS3142</name>
</gene>
<evidence type="ECO:0000313" key="4">
    <source>
        <dbReference type="Proteomes" id="UP001152747"/>
    </source>
</evidence>
<dbReference type="EMBL" id="CANHGI010000001">
    <property type="protein sequence ID" value="CAI5440505.1"/>
    <property type="molecule type" value="Genomic_DNA"/>
</dbReference>
<feature type="compositionally biased region" description="Basic and acidic residues" evidence="1">
    <location>
        <begin position="79"/>
        <end position="90"/>
    </location>
</feature>
<protein>
    <submittedName>
        <fullName evidence="3">Uncharacterized protein</fullName>
    </submittedName>
</protein>
<feature type="region of interest" description="Disordered" evidence="1">
    <location>
        <begin position="213"/>
        <end position="239"/>
    </location>
</feature>
<evidence type="ECO:0000256" key="2">
    <source>
        <dbReference type="SAM" id="Phobius"/>
    </source>
</evidence>
<feature type="compositionally biased region" description="Basic and acidic residues" evidence="1">
    <location>
        <begin position="227"/>
        <end position="239"/>
    </location>
</feature>
<keyword evidence="4" id="KW-1185">Reference proteome</keyword>